<proteinExistence type="predicted"/>
<protein>
    <submittedName>
        <fullName evidence="2">Baseplate spike</fullName>
    </submittedName>
</protein>
<evidence type="ECO:0000259" key="1">
    <source>
        <dbReference type="Pfam" id="PF18352"/>
    </source>
</evidence>
<accession>A0AAU7PI95</accession>
<sequence length="233" mass="25186">MASIQRMDAALNQWFARQARDIHTGLRARVVDVDYAIPSATVQPLASTNFDDGTVDAYPAVFDVPLSMPSANGGKARLTLPVKPGDVVGLSFSERNEGDANDTTTHGLFPGWSIIGVHSDGNAMTIDPNNVELWNDQVHFSMTPEGDFTLTGPVGTFIVDKTGQMSFTNGAATLTAKVDGNIEMNGAKVTPDGNFITARGVNMNDFYDWFVRHNHFYTWTDDGGSGNTNPPNK</sequence>
<dbReference type="EMBL" id="PP595732">
    <property type="protein sequence ID" value="XBS49891.1"/>
    <property type="molecule type" value="Genomic_DNA"/>
</dbReference>
<name>A0AAU7PI95_9CAUD</name>
<dbReference type="InterPro" id="IPR037026">
    <property type="entry name" value="Vgr_OB-fold_dom_sf"/>
</dbReference>
<dbReference type="Gene3D" id="2.40.50.230">
    <property type="entry name" value="Gp5 N-terminal domain"/>
    <property type="match status" value="1"/>
</dbReference>
<dbReference type="InterPro" id="IPR041599">
    <property type="entry name" value="Gp138_N"/>
</dbReference>
<feature type="domain" description="Phage protein Gp138 N-terminal" evidence="1">
    <location>
        <begin position="28"/>
        <end position="95"/>
    </location>
</feature>
<organism evidence="2">
    <name type="scientific">Salmonella phage SalP219</name>
    <dbReference type="NCBI Taxonomy" id="3158864"/>
    <lineage>
        <taxon>Viruses</taxon>
        <taxon>Duplodnaviria</taxon>
        <taxon>Heunggongvirae</taxon>
        <taxon>Uroviricota</taxon>
        <taxon>Caudoviricetes</taxon>
        <taxon>Vequintavirinae</taxon>
        <taxon>Seunavirus</taxon>
    </lineage>
</organism>
<dbReference type="Pfam" id="PF18352">
    <property type="entry name" value="Gp138_N"/>
    <property type="match status" value="1"/>
</dbReference>
<reference evidence="2" key="1">
    <citation type="submission" date="2024-04" db="EMBL/GenBank/DDBJ databases">
        <authorList>
            <person name="Jaglan A.B."/>
            <person name="Vashisth M."/>
            <person name="Anand T."/>
            <person name="Virmani N."/>
            <person name="Bera B."/>
            <person name="Vaid R."/>
        </authorList>
    </citation>
    <scope>NUCLEOTIDE SEQUENCE</scope>
</reference>
<evidence type="ECO:0000313" key="2">
    <source>
        <dbReference type="EMBL" id="XBS49891.1"/>
    </source>
</evidence>